<dbReference type="GO" id="GO:0003700">
    <property type="term" value="F:DNA-binding transcription factor activity"/>
    <property type="evidence" value="ECO:0007669"/>
    <property type="project" value="InterPro"/>
</dbReference>
<reference evidence="2" key="1">
    <citation type="submission" date="2021-02" db="EMBL/GenBank/DDBJ databases">
        <authorList>
            <person name="Palmer J.M."/>
        </authorList>
    </citation>
    <scope>NUCLEOTIDE SEQUENCE</scope>
    <source>
        <strain evidence="2">SCRP23</strain>
    </source>
</reference>
<dbReference type="Pfam" id="PF01419">
    <property type="entry name" value="Jacalin"/>
    <property type="match status" value="1"/>
</dbReference>
<dbReference type="InterPro" id="IPR001229">
    <property type="entry name" value="Jacalin-like_lectin_dom"/>
</dbReference>
<dbReference type="AlphaFoldDB" id="A0A8T1X6G6"/>
<dbReference type="EMBL" id="JAGDFL010000048">
    <property type="protein sequence ID" value="KAG7399633.1"/>
    <property type="molecule type" value="Genomic_DNA"/>
</dbReference>
<evidence type="ECO:0000313" key="2">
    <source>
        <dbReference type="EMBL" id="KAG7399633.1"/>
    </source>
</evidence>
<sequence length="489" mass="52632">MDEAPQTSECAASVLAFGLYAHVAIMQTTSEVAAYINGTRMGQSVLKTGEVNVLEGEQVIVLEGPTGDTASTSAVISHVAVVPTQSSKEVEELCAVMKEIFVAAPPLKAFGPSGECTGEKCLEKAAEAQSGYRVSRVLLWGGEFFDGLQFVYDKSSATDGASADTVYGALVGNANAKRQASSPSATLELLPDEVITRVSGRKGAWTDCICLVTNFGRSVTCGGKGGGDFSVPTPVDSEIRFITCKAGDHLTDIRAFVLETSSAKAVADNVVSTLKEILSSSESAIRQNAISAALRYLGNIALQPKEPKFQRIRASNKFFASNVGALGADGAKAFMSCEMDVSGLLARGSSPPRSYEAVKVGKCPPPRSRRPRTPIELTEEDMRTLSADEIRKKKNRVSAQRDRDRKKQHVQDVEDMVCELWKRVQYLEGVIMSLHPNEDANGLYRHYQPYAVSRTLEPLTGSASGPDSELNEVDMTELAWLLDSIPMES</sequence>
<dbReference type="OrthoDB" id="102066at2759"/>
<feature type="domain" description="Jacalin-type lectin" evidence="1">
    <location>
        <begin position="107"/>
        <end position="259"/>
    </location>
</feature>
<dbReference type="CDD" id="cd09212">
    <property type="entry name" value="PUB"/>
    <property type="match status" value="1"/>
</dbReference>
<keyword evidence="3" id="KW-1185">Reference proteome</keyword>
<evidence type="ECO:0000313" key="3">
    <source>
        <dbReference type="Proteomes" id="UP000693981"/>
    </source>
</evidence>
<dbReference type="PROSITE" id="PS51752">
    <property type="entry name" value="JACALIN_LECTIN"/>
    <property type="match status" value="1"/>
</dbReference>
<dbReference type="InterPro" id="IPR004827">
    <property type="entry name" value="bZIP"/>
</dbReference>
<dbReference type="PROSITE" id="PS00036">
    <property type="entry name" value="BZIP_BASIC"/>
    <property type="match status" value="1"/>
</dbReference>
<evidence type="ECO:0000259" key="1">
    <source>
        <dbReference type="PROSITE" id="PS51752"/>
    </source>
</evidence>
<dbReference type="Proteomes" id="UP000693981">
    <property type="component" value="Unassembled WGS sequence"/>
</dbReference>
<name>A0A8T1X6G6_9STRA</name>
<proteinExistence type="predicted"/>
<dbReference type="CDD" id="cd14686">
    <property type="entry name" value="bZIP"/>
    <property type="match status" value="1"/>
</dbReference>
<protein>
    <recommendedName>
        <fullName evidence="1">Jacalin-type lectin domain-containing protein</fullName>
    </recommendedName>
</protein>
<comment type="caution">
    <text evidence="2">The sequence shown here is derived from an EMBL/GenBank/DDBJ whole genome shotgun (WGS) entry which is preliminary data.</text>
</comment>
<organism evidence="2 3">
    <name type="scientific">Phytophthora boehmeriae</name>
    <dbReference type="NCBI Taxonomy" id="109152"/>
    <lineage>
        <taxon>Eukaryota</taxon>
        <taxon>Sar</taxon>
        <taxon>Stramenopiles</taxon>
        <taxon>Oomycota</taxon>
        <taxon>Peronosporomycetes</taxon>
        <taxon>Peronosporales</taxon>
        <taxon>Peronosporaceae</taxon>
        <taxon>Phytophthora</taxon>
    </lineage>
</organism>
<accession>A0A8T1X6G6</accession>
<gene>
    <name evidence="2" type="ORF">PHYBOEH_008276</name>
</gene>
<dbReference type="Pfam" id="PF07716">
    <property type="entry name" value="bZIP_2"/>
    <property type="match status" value="1"/>
</dbReference>